<evidence type="ECO:0000256" key="1">
    <source>
        <dbReference type="ARBA" id="ARBA00022737"/>
    </source>
</evidence>
<dbReference type="InterPro" id="IPR050708">
    <property type="entry name" value="T6SS_VgrG/RHS"/>
</dbReference>
<dbReference type="Gene3D" id="2.180.10.10">
    <property type="entry name" value="RHS repeat-associated core"/>
    <property type="match status" value="1"/>
</dbReference>
<dbReference type="Proteomes" id="UP000236732">
    <property type="component" value="Unassembled WGS sequence"/>
</dbReference>
<dbReference type="InterPro" id="IPR031325">
    <property type="entry name" value="RHS_repeat"/>
</dbReference>
<dbReference type="AlphaFoldDB" id="A0A1H6ED03"/>
<evidence type="ECO:0000313" key="4">
    <source>
        <dbReference type="Proteomes" id="UP000236732"/>
    </source>
</evidence>
<dbReference type="InterPro" id="IPR022385">
    <property type="entry name" value="Rhs_assc_core"/>
</dbReference>
<evidence type="ECO:0000313" key="3">
    <source>
        <dbReference type="EMBL" id="SEG94685.1"/>
    </source>
</evidence>
<gene>
    <name evidence="3" type="ORF">SAMN05444920_108439</name>
</gene>
<feature type="domain" description="Teneurin-like YD-shell" evidence="2">
    <location>
        <begin position="238"/>
        <end position="546"/>
    </location>
</feature>
<keyword evidence="4" id="KW-1185">Reference proteome</keyword>
<proteinExistence type="predicted"/>
<dbReference type="InterPro" id="IPR006530">
    <property type="entry name" value="YD"/>
</dbReference>
<protein>
    <submittedName>
        <fullName evidence="3">RHS repeat-associated core domain-containing protein</fullName>
    </submittedName>
</protein>
<sequence length="957" mass="103473">MLRTYGYGFDVAGNPTSVTSPEGHVTKQTFDALNRATSLIEPVSGSESITTTFGYDATGTRTRLTDGRGNATWTSYNSLGLAETVTEPATTAHPNAADRTWTHIYDAAGNQKATIQPGEVRIDRTFDHLGRLTKETGAGGGAAASERAFGYDLASRLTTAGDLTVDYNDRSLPLKISRGTAQETAYGYDDGGNLAQRIDAAGTATFTWDGANRLETTTDPLTNRTLTYGYDPASRLKTITATSGQASTQTIDYDNMDRITGQTLQNGSGTQLAKITYGWDKDNNLTTKTTAGTAGAGTNTYGYDHAGRLTSWTAPGGAVTAYEWDASGNRTKAGNKTFAYDERNRLTSGDGTDYTYTPRGTLATQTKAGTTTNYTFNAFDQLIADGDSLYSYDAIGRMTTRIRGTAKQSFAYSGLGNDLAAITDSSGAVQAKYSRDINGGLLSLQEGAGAAAATLSDLHGDLVATFTANLQTSTAYDPFGTAIAQTGTKTNLGYQGEYTDPDTGKVNMHARWYQPDTSTFSSRDTATLNPNPSVQANRYTYANASPLIGTDPTGHATVINGGSIAGNASYTPGVGSKSVSEIYAQYGIMFGGGSGFREDIGGGAIACDIWSCDSAEVIDPTWIQQIEWNPGFSQDELARLGWKVMPNGRLVDQPNFWFASEKVQNEYMTKWSPLLTNDDLAFNWVAAGGLASIEAMENAARRNPNDPRLAGFKLMSQENYSGTLKRSKGIKPGSRNYAAYTTRDSSTDQRYGYYTKYKRLIKLKTIINEAAKEHGIDRNALAAVLIYEMSHWEPTGGYPGDAVGEKEGWQDWTSLGIGQMQIGTAREMMKEYYGDMGKNLSNRAIGGILNHDTRMAVRLAAAYMRYLKKTIKVPGGPHRNGKENTTRHINDWEAAVAYGVKPTDFAKWRSGGPAPTAEAQKRWNAIYGWVRSAANEYWDCVSSTSCKEPASDYNSWQ</sequence>
<evidence type="ECO:0000259" key="2">
    <source>
        <dbReference type="Pfam" id="PF25023"/>
    </source>
</evidence>
<dbReference type="PANTHER" id="PTHR32305:SF15">
    <property type="entry name" value="PROTEIN RHSA-RELATED"/>
    <property type="match status" value="1"/>
</dbReference>
<name>A0A1H6ED03_9ACTN</name>
<dbReference type="PANTHER" id="PTHR32305">
    <property type="match status" value="1"/>
</dbReference>
<dbReference type="InterPro" id="IPR023346">
    <property type="entry name" value="Lysozyme-like_dom_sf"/>
</dbReference>
<dbReference type="NCBIfam" id="TIGR03696">
    <property type="entry name" value="Rhs_assc_core"/>
    <property type="match status" value="1"/>
</dbReference>
<dbReference type="Gene3D" id="1.10.530.10">
    <property type="match status" value="1"/>
</dbReference>
<dbReference type="InterPro" id="IPR056823">
    <property type="entry name" value="TEN-like_YD-shell"/>
</dbReference>
<organism evidence="3 4">
    <name type="scientific">Nonomuraea solani</name>
    <dbReference type="NCBI Taxonomy" id="1144553"/>
    <lineage>
        <taxon>Bacteria</taxon>
        <taxon>Bacillati</taxon>
        <taxon>Actinomycetota</taxon>
        <taxon>Actinomycetes</taxon>
        <taxon>Streptosporangiales</taxon>
        <taxon>Streptosporangiaceae</taxon>
        <taxon>Nonomuraea</taxon>
    </lineage>
</organism>
<dbReference type="EMBL" id="FNVT01000008">
    <property type="protein sequence ID" value="SEG94685.1"/>
    <property type="molecule type" value="Genomic_DNA"/>
</dbReference>
<dbReference type="NCBIfam" id="TIGR01643">
    <property type="entry name" value="YD_repeat_2x"/>
    <property type="match status" value="3"/>
</dbReference>
<dbReference type="SUPFAM" id="SSF53955">
    <property type="entry name" value="Lysozyme-like"/>
    <property type="match status" value="1"/>
</dbReference>
<keyword evidence="1" id="KW-0677">Repeat</keyword>
<dbReference type="Pfam" id="PF05593">
    <property type="entry name" value="RHS_repeat"/>
    <property type="match status" value="1"/>
</dbReference>
<accession>A0A1H6ED03</accession>
<reference evidence="3 4" key="1">
    <citation type="submission" date="2016-10" db="EMBL/GenBank/DDBJ databases">
        <authorList>
            <person name="de Groot N.N."/>
        </authorList>
    </citation>
    <scope>NUCLEOTIDE SEQUENCE [LARGE SCALE GENOMIC DNA]</scope>
    <source>
        <strain evidence="3 4">CGMCC 4.7037</strain>
    </source>
</reference>
<dbReference type="Pfam" id="PF25023">
    <property type="entry name" value="TEN_YD-shell"/>
    <property type="match status" value="1"/>
</dbReference>